<feature type="compositionally biased region" description="Basic residues" evidence="4">
    <location>
        <begin position="91"/>
        <end position="106"/>
    </location>
</feature>
<evidence type="ECO:0000256" key="2">
    <source>
        <dbReference type="PIRNR" id="PIRNR002070"/>
    </source>
</evidence>
<organism evidence="5 6">
    <name type="scientific">Renibacterium salmoninarum (strain ATCC 33209 / DSM 20767 / JCM 11484 / NBRC 15589 / NCIMB 2235)</name>
    <dbReference type="NCBI Taxonomy" id="288705"/>
    <lineage>
        <taxon>Bacteria</taxon>
        <taxon>Bacillati</taxon>
        <taxon>Actinomycetota</taxon>
        <taxon>Actinomycetes</taxon>
        <taxon>Micrococcales</taxon>
        <taxon>Micrococcaceae</taxon>
        <taxon>Renibacterium</taxon>
    </lineage>
</organism>
<dbReference type="STRING" id="288705.RSal33209_3299"/>
<evidence type="ECO:0000256" key="4">
    <source>
        <dbReference type="SAM" id="MobiDB-lite"/>
    </source>
</evidence>
<dbReference type="RefSeq" id="WP_012246653.1">
    <property type="nucleotide sequence ID" value="NC_010168.1"/>
</dbReference>
<sequence length="106" mass="12029">MTDVVTVRGFVASEVKMTLTASGLPVANFRLGSAERRFDRTQNQWIDAATNWYSVSMFRSLAQNASASVSKGERVIVTGKLKLRQWSNRGRSTRHCPRDRRRRGRA</sequence>
<dbReference type="InterPro" id="IPR000424">
    <property type="entry name" value="Primosome_PriB/ssb"/>
</dbReference>
<feature type="region of interest" description="Disordered" evidence="4">
    <location>
        <begin position="87"/>
        <end position="106"/>
    </location>
</feature>
<dbReference type="InterPro" id="IPR012340">
    <property type="entry name" value="NA-bd_OB-fold"/>
</dbReference>
<dbReference type="NCBIfam" id="TIGR00621">
    <property type="entry name" value="ssb"/>
    <property type="match status" value="1"/>
</dbReference>
<protein>
    <recommendedName>
        <fullName evidence="2 3">Single-stranded DNA-binding protein</fullName>
    </recommendedName>
</protein>
<gene>
    <name evidence="5" type="ordered locus">RSal33209_3299</name>
</gene>
<name>A9WUZ2_RENSM</name>
<reference evidence="6" key="1">
    <citation type="journal article" date="2008" name="J. Bacteriol.">
        <title>Genome sequence of the fish pathogen Renibacterium salmoninarum suggests reductive evolution away from an environmental Arthrobacter ancestor.</title>
        <authorList>
            <person name="Wiens G.D."/>
            <person name="Rockey D.D."/>
            <person name="Wu Z."/>
            <person name="Chang J."/>
            <person name="Levy R."/>
            <person name="Crane S."/>
            <person name="Chen D.S."/>
            <person name="Capri G.R."/>
            <person name="Burnett J.R."/>
            <person name="Sudheesh P.S."/>
            <person name="Schipma M.J."/>
            <person name="Burd H."/>
            <person name="Bhattacharyya A."/>
            <person name="Rhodes L.D."/>
            <person name="Kaul R."/>
            <person name="Strom M.S."/>
        </authorList>
    </citation>
    <scope>NUCLEOTIDE SEQUENCE [LARGE SCALE GENOMIC DNA]</scope>
    <source>
        <strain evidence="6">ATCC 33209 / DSM 20767 / JCM 11484 / NBRC 15589 / NCIMB 2235</strain>
    </source>
</reference>
<dbReference type="eggNOG" id="COG0629">
    <property type="taxonomic scope" value="Bacteria"/>
</dbReference>
<dbReference type="Pfam" id="PF00436">
    <property type="entry name" value="SSB"/>
    <property type="match status" value="1"/>
</dbReference>
<dbReference type="PIRSF" id="PIRSF002070">
    <property type="entry name" value="SSB"/>
    <property type="match status" value="1"/>
</dbReference>
<dbReference type="Gene3D" id="2.40.50.140">
    <property type="entry name" value="Nucleic acid-binding proteins"/>
    <property type="match status" value="1"/>
</dbReference>
<evidence type="ECO:0000313" key="5">
    <source>
        <dbReference type="EMBL" id="ABY25013.1"/>
    </source>
</evidence>
<dbReference type="AlphaFoldDB" id="A9WUZ2"/>
<dbReference type="Proteomes" id="UP000002007">
    <property type="component" value="Chromosome"/>
</dbReference>
<dbReference type="PROSITE" id="PS50935">
    <property type="entry name" value="SSB"/>
    <property type="match status" value="1"/>
</dbReference>
<evidence type="ECO:0000256" key="1">
    <source>
        <dbReference type="ARBA" id="ARBA00023125"/>
    </source>
</evidence>
<proteinExistence type="predicted"/>
<dbReference type="CDD" id="cd04496">
    <property type="entry name" value="SSB_OBF"/>
    <property type="match status" value="1"/>
</dbReference>
<dbReference type="SUPFAM" id="SSF50249">
    <property type="entry name" value="Nucleic acid-binding proteins"/>
    <property type="match status" value="1"/>
</dbReference>
<evidence type="ECO:0000313" key="6">
    <source>
        <dbReference type="Proteomes" id="UP000002007"/>
    </source>
</evidence>
<evidence type="ECO:0000256" key="3">
    <source>
        <dbReference type="RuleBase" id="RU000524"/>
    </source>
</evidence>
<dbReference type="InterPro" id="IPR011344">
    <property type="entry name" value="ssDNA-bd"/>
</dbReference>
<dbReference type="GO" id="GO:0003697">
    <property type="term" value="F:single-stranded DNA binding"/>
    <property type="evidence" value="ECO:0007669"/>
    <property type="project" value="InterPro"/>
</dbReference>
<dbReference type="EMBL" id="CP000910">
    <property type="protein sequence ID" value="ABY25013.1"/>
    <property type="molecule type" value="Genomic_DNA"/>
</dbReference>
<keyword evidence="1 2" id="KW-0238">DNA-binding</keyword>
<dbReference type="HOGENOM" id="CLU_2221038_0_0_11"/>
<keyword evidence="6" id="KW-1185">Reference proteome</keyword>
<dbReference type="KEGG" id="rsa:RSal33209_3299"/>
<accession>A9WUZ2</accession>
<dbReference type="GO" id="GO:0006260">
    <property type="term" value="P:DNA replication"/>
    <property type="evidence" value="ECO:0007669"/>
    <property type="project" value="InterPro"/>
</dbReference>